<evidence type="ECO:0000313" key="9">
    <source>
        <dbReference type="EMBL" id="MBB5495632.1"/>
    </source>
</evidence>
<accession>A0A840WH60</accession>
<dbReference type="AlphaFoldDB" id="A0A840WH60"/>
<dbReference type="GO" id="GO:0005886">
    <property type="term" value="C:plasma membrane"/>
    <property type="evidence" value="ECO:0007669"/>
    <property type="project" value="UniProtKB-SubCell"/>
</dbReference>
<feature type="transmembrane region" description="Helical" evidence="7">
    <location>
        <begin position="254"/>
        <end position="273"/>
    </location>
</feature>
<keyword evidence="4 7" id="KW-0812">Transmembrane</keyword>
<dbReference type="CDD" id="cd06261">
    <property type="entry name" value="TM_PBP2"/>
    <property type="match status" value="1"/>
</dbReference>
<evidence type="ECO:0000256" key="3">
    <source>
        <dbReference type="ARBA" id="ARBA00022475"/>
    </source>
</evidence>
<organism evidence="9 10">
    <name type="scientific">Nocardiopsis metallicus</name>
    <dbReference type="NCBI Taxonomy" id="179819"/>
    <lineage>
        <taxon>Bacteria</taxon>
        <taxon>Bacillati</taxon>
        <taxon>Actinomycetota</taxon>
        <taxon>Actinomycetes</taxon>
        <taxon>Streptosporangiales</taxon>
        <taxon>Nocardiopsidaceae</taxon>
        <taxon>Nocardiopsis</taxon>
    </lineage>
</organism>
<feature type="transmembrane region" description="Helical" evidence="7">
    <location>
        <begin position="153"/>
        <end position="171"/>
    </location>
</feature>
<sequence>MAVTTATGPAPAAGVWGSIWQGITRSTSGFIGLCLVLSVLLFSFVGPLLIDSHNPTDVSKIWGPMSSEHWLGTNHEGKDTLTQLILGGREPIMVGLMAALITVAIAVTLGAIAGYVRGRVDHFLLQLTDITMTIPFIVLMLVIASFYRTSSPMVVSFIIGLVTWPYLMRSIRAQVLTLKEREFIEAARLQDLGTARILCVEVLPNMAGYIFINFIIAITNAIYAVVGMYLLGLLPSTADNWGLMIQQAWDNNAFLLPQAAPFLVAPMVMIMLFQIGLVTMTRSLEQALNPRLRDR</sequence>
<keyword evidence="6 7" id="KW-0472">Membrane</keyword>
<keyword evidence="2 7" id="KW-0813">Transport</keyword>
<gene>
    <name evidence="9" type="ORF">HNR07_006769</name>
</gene>
<comment type="subcellular location">
    <subcellularLocation>
        <location evidence="1 7">Cell membrane</location>
        <topology evidence="1 7">Multi-pass membrane protein</topology>
    </subcellularLocation>
</comment>
<feature type="transmembrane region" description="Helical" evidence="7">
    <location>
        <begin position="210"/>
        <end position="234"/>
    </location>
</feature>
<feature type="transmembrane region" description="Helical" evidence="7">
    <location>
        <begin position="92"/>
        <end position="116"/>
    </location>
</feature>
<evidence type="ECO:0000256" key="5">
    <source>
        <dbReference type="ARBA" id="ARBA00022989"/>
    </source>
</evidence>
<name>A0A840WH60_9ACTN</name>
<dbReference type="SUPFAM" id="SSF161098">
    <property type="entry name" value="MetI-like"/>
    <property type="match status" value="1"/>
</dbReference>
<dbReference type="InterPro" id="IPR000515">
    <property type="entry name" value="MetI-like"/>
</dbReference>
<evidence type="ECO:0000256" key="6">
    <source>
        <dbReference type="ARBA" id="ARBA00023136"/>
    </source>
</evidence>
<dbReference type="Pfam" id="PF00528">
    <property type="entry name" value="BPD_transp_1"/>
    <property type="match status" value="1"/>
</dbReference>
<dbReference type="RefSeq" id="WP_184370800.1">
    <property type="nucleotide sequence ID" value="NZ_BAAAKM010000037.1"/>
</dbReference>
<evidence type="ECO:0000256" key="4">
    <source>
        <dbReference type="ARBA" id="ARBA00022692"/>
    </source>
</evidence>
<dbReference type="Proteomes" id="UP000579647">
    <property type="component" value="Unassembled WGS sequence"/>
</dbReference>
<dbReference type="InterPro" id="IPR035906">
    <property type="entry name" value="MetI-like_sf"/>
</dbReference>
<dbReference type="EMBL" id="JACHDO010000001">
    <property type="protein sequence ID" value="MBB5495632.1"/>
    <property type="molecule type" value="Genomic_DNA"/>
</dbReference>
<dbReference type="Gene3D" id="1.10.3720.10">
    <property type="entry name" value="MetI-like"/>
    <property type="match status" value="1"/>
</dbReference>
<feature type="transmembrane region" description="Helical" evidence="7">
    <location>
        <begin position="123"/>
        <end position="147"/>
    </location>
</feature>
<dbReference type="PANTHER" id="PTHR43386">
    <property type="entry name" value="OLIGOPEPTIDE TRANSPORT SYSTEM PERMEASE PROTEIN APPC"/>
    <property type="match status" value="1"/>
</dbReference>
<dbReference type="PANTHER" id="PTHR43386:SF1">
    <property type="entry name" value="D,D-DIPEPTIDE TRANSPORT SYSTEM PERMEASE PROTEIN DDPC-RELATED"/>
    <property type="match status" value="1"/>
</dbReference>
<reference evidence="9 10" key="1">
    <citation type="submission" date="2020-08" db="EMBL/GenBank/DDBJ databases">
        <title>Sequencing the genomes of 1000 actinobacteria strains.</title>
        <authorList>
            <person name="Klenk H.-P."/>
        </authorList>
    </citation>
    <scope>NUCLEOTIDE SEQUENCE [LARGE SCALE GENOMIC DNA]</scope>
    <source>
        <strain evidence="9 10">DSM 44598</strain>
    </source>
</reference>
<proteinExistence type="inferred from homology"/>
<keyword evidence="5 7" id="KW-1133">Transmembrane helix</keyword>
<dbReference type="InterPro" id="IPR050366">
    <property type="entry name" value="BP-dependent_transpt_permease"/>
</dbReference>
<evidence type="ECO:0000256" key="1">
    <source>
        <dbReference type="ARBA" id="ARBA00004651"/>
    </source>
</evidence>
<comment type="caution">
    <text evidence="9">The sequence shown here is derived from an EMBL/GenBank/DDBJ whole genome shotgun (WGS) entry which is preliminary data.</text>
</comment>
<evidence type="ECO:0000259" key="8">
    <source>
        <dbReference type="PROSITE" id="PS50928"/>
    </source>
</evidence>
<dbReference type="PROSITE" id="PS50928">
    <property type="entry name" value="ABC_TM1"/>
    <property type="match status" value="1"/>
</dbReference>
<comment type="similarity">
    <text evidence="7">Belongs to the binding-protein-dependent transport system permease family.</text>
</comment>
<feature type="transmembrane region" description="Helical" evidence="7">
    <location>
        <begin position="30"/>
        <end position="50"/>
    </location>
</feature>
<evidence type="ECO:0000313" key="10">
    <source>
        <dbReference type="Proteomes" id="UP000579647"/>
    </source>
</evidence>
<protein>
    <submittedName>
        <fullName evidence="9">Peptide/nickel transport system permease protein</fullName>
    </submittedName>
</protein>
<keyword evidence="3" id="KW-1003">Cell membrane</keyword>
<evidence type="ECO:0000256" key="2">
    <source>
        <dbReference type="ARBA" id="ARBA00022448"/>
    </source>
</evidence>
<evidence type="ECO:0000256" key="7">
    <source>
        <dbReference type="RuleBase" id="RU363032"/>
    </source>
</evidence>
<dbReference type="GO" id="GO:0055085">
    <property type="term" value="P:transmembrane transport"/>
    <property type="evidence" value="ECO:0007669"/>
    <property type="project" value="InterPro"/>
</dbReference>
<keyword evidence="10" id="KW-1185">Reference proteome</keyword>
<feature type="domain" description="ABC transmembrane type-1" evidence="8">
    <location>
        <begin position="92"/>
        <end position="281"/>
    </location>
</feature>